<proteinExistence type="predicted"/>
<dbReference type="InterPro" id="IPR050547">
    <property type="entry name" value="DEAD_box_RNA_helicases"/>
</dbReference>
<keyword evidence="3 7" id="KW-0347">Helicase</keyword>
<dbReference type="InterPro" id="IPR006474">
    <property type="entry name" value="Helicase_Cas3_CRISPR-ass_core"/>
</dbReference>
<accession>A0A1I7H8F1</accession>
<dbReference type="InterPro" id="IPR054712">
    <property type="entry name" value="Cas3-like_dom"/>
</dbReference>
<dbReference type="SMART" id="SM00490">
    <property type="entry name" value="HELICc"/>
    <property type="match status" value="1"/>
</dbReference>
<protein>
    <submittedName>
        <fullName evidence="7">CRISPR-associated endonuclease/helicase Cas3</fullName>
    </submittedName>
</protein>
<evidence type="ECO:0000256" key="1">
    <source>
        <dbReference type="ARBA" id="ARBA00022741"/>
    </source>
</evidence>
<dbReference type="Proteomes" id="UP000199391">
    <property type="component" value="Unassembled WGS sequence"/>
</dbReference>
<evidence type="ECO:0000256" key="4">
    <source>
        <dbReference type="ARBA" id="ARBA00022840"/>
    </source>
</evidence>
<dbReference type="NCBIfam" id="TIGR01587">
    <property type="entry name" value="cas3_core"/>
    <property type="match status" value="1"/>
</dbReference>
<dbReference type="GO" id="GO:0003723">
    <property type="term" value="F:RNA binding"/>
    <property type="evidence" value="ECO:0007669"/>
    <property type="project" value="TreeGrafter"/>
</dbReference>
<keyword evidence="2" id="KW-0378">Hydrolase</keyword>
<dbReference type="PROSITE" id="PS51194">
    <property type="entry name" value="HELICASE_CTER"/>
    <property type="match status" value="1"/>
</dbReference>
<reference evidence="8" key="1">
    <citation type="submission" date="2016-10" db="EMBL/GenBank/DDBJ databases">
        <authorList>
            <person name="Varghese N."/>
            <person name="Submissions S."/>
        </authorList>
    </citation>
    <scope>NUCLEOTIDE SEQUENCE [LARGE SCALE GENOMIC DNA]</scope>
    <source>
        <strain evidence="8">CGMCC 1.11014</strain>
    </source>
</reference>
<dbReference type="Gene3D" id="3.40.50.300">
    <property type="entry name" value="P-loop containing nucleotide triphosphate hydrolases"/>
    <property type="match status" value="1"/>
</dbReference>
<keyword evidence="7" id="KW-0540">Nuclease</keyword>
<dbReference type="InterPro" id="IPR027417">
    <property type="entry name" value="P-loop_NTPase"/>
</dbReference>
<dbReference type="PANTHER" id="PTHR47963">
    <property type="entry name" value="DEAD-BOX ATP-DEPENDENT RNA HELICASE 47, MITOCHONDRIAL"/>
    <property type="match status" value="1"/>
</dbReference>
<keyword evidence="8" id="KW-1185">Reference proteome</keyword>
<gene>
    <name evidence="7" type="ORF">SAMN05216552_100542</name>
</gene>
<dbReference type="PANTHER" id="PTHR47963:SF9">
    <property type="entry name" value="CRISPR-ASSOCIATED ENDONUCLEASE_HELICASE CAS3"/>
    <property type="match status" value="1"/>
</dbReference>
<evidence type="ECO:0000256" key="2">
    <source>
        <dbReference type="ARBA" id="ARBA00022801"/>
    </source>
</evidence>
<feature type="domain" description="Helicase C-terminal" evidence="6">
    <location>
        <begin position="113"/>
        <end position="295"/>
    </location>
</feature>
<sequence>MAAMNVKHGFVRAFGLAGKVVILDEVHSYDIYTGTILNALVSLLRELGCTVIVLSATLAQARREQLLQAPVSSRHYPLITALPEHALTATEIPALPPAARTVNLTLQRQDAAALEEALVRAEQGQQVLWVENTVAGAQAIFQVLAARAADLGIVCGLLHSRFTQTHRQRNEDQWVALFGKQGWPQRGRQGRILVGTQVLEQSLDIDADFLISRFAPTDMLLQRLGRLWRHEQTPRVACARAEAWMLVPDLADAIASPAAFGDSAAVYSPYVLCRSLQSWQQRDEINLPHDIRGLIEETYAVREEDGDMARWLYELEHGSLRGTQRRVGRQDLQRLAQATLATAGDTKSDVAVSTRYSEQDTQDTLLLRRIVYVSEQKSTELTLLDGRTVVLPAQRHKLSPAGWRTLSITLMREIVSLRPALAPPASDRARLEKLGLHHIFYLGNSPQEDALLRIALVDDSDRLTTLDGQALPGKHEHHYRNDLGYKIVKQKD</sequence>
<keyword evidence="5" id="KW-0051">Antiviral defense</keyword>
<dbReference type="GO" id="GO:0004519">
    <property type="term" value="F:endonuclease activity"/>
    <property type="evidence" value="ECO:0007669"/>
    <property type="project" value="UniProtKB-KW"/>
</dbReference>
<keyword evidence="7" id="KW-0255">Endonuclease</keyword>
<organism evidence="7 8">
    <name type="scientific">Pseudoduganella namucuonensis</name>
    <dbReference type="NCBI Taxonomy" id="1035707"/>
    <lineage>
        <taxon>Bacteria</taxon>
        <taxon>Pseudomonadati</taxon>
        <taxon>Pseudomonadota</taxon>
        <taxon>Betaproteobacteria</taxon>
        <taxon>Burkholderiales</taxon>
        <taxon>Oxalobacteraceae</taxon>
        <taxon>Telluria group</taxon>
        <taxon>Pseudoduganella</taxon>
    </lineage>
</organism>
<dbReference type="STRING" id="1035707.SAMN05216552_100542"/>
<dbReference type="GO" id="GO:0051607">
    <property type="term" value="P:defense response to virus"/>
    <property type="evidence" value="ECO:0007669"/>
    <property type="project" value="UniProtKB-KW"/>
</dbReference>
<evidence type="ECO:0000256" key="3">
    <source>
        <dbReference type="ARBA" id="ARBA00022806"/>
    </source>
</evidence>
<evidence type="ECO:0000256" key="5">
    <source>
        <dbReference type="ARBA" id="ARBA00023118"/>
    </source>
</evidence>
<dbReference type="GO" id="GO:0016787">
    <property type="term" value="F:hydrolase activity"/>
    <property type="evidence" value="ECO:0007669"/>
    <property type="project" value="UniProtKB-KW"/>
</dbReference>
<keyword evidence="1" id="KW-0547">Nucleotide-binding</keyword>
<dbReference type="GO" id="GO:0005524">
    <property type="term" value="F:ATP binding"/>
    <property type="evidence" value="ECO:0007669"/>
    <property type="project" value="UniProtKB-KW"/>
</dbReference>
<evidence type="ECO:0000259" key="6">
    <source>
        <dbReference type="PROSITE" id="PS51194"/>
    </source>
</evidence>
<keyword evidence="4" id="KW-0067">ATP-binding</keyword>
<evidence type="ECO:0000313" key="7">
    <source>
        <dbReference type="EMBL" id="SFU56756.1"/>
    </source>
</evidence>
<dbReference type="AlphaFoldDB" id="A0A1I7H8F1"/>
<evidence type="ECO:0000313" key="8">
    <source>
        <dbReference type="Proteomes" id="UP000199391"/>
    </source>
</evidence>
<dbReference type="GO" id="GO:0003724">
    <property type="term" value="F:RNA helicase activity"/>
    <property type="evidence" value="ECO:0007669"/>
    <property type="project" value="TreeGrafter"/>
</dbReference>
<dbReference type="Pfam" id="PF22590">
    <property type="entry name" value="Cas3-like_C_2"/>
    <property type="match status" value="1"/>
</dbReference>
<dbReference type="EMBL" id="FPBO01000005">
    <property type="protein sequence ID" value="SFU56756.1"/>
    <property type="molecule type" value="Genomic_DNA"/>
</dbReference>
<dbReference type="SUPFAM" id="SSF52540">
    <property type="entry name" value="P-loop containing nucleoside triphosphate hydrolases"/>
    <property type="match status" value="1"/>
</dbReference>
<name>A0A1I7H8F1_9BURK</name>
<dbReference type="InterPro" id="IPR001650">
    <property type="entry name" value="Helicase_C-like"/>
</dbReference>